<reference evidence="9 10" key="1">
    <citation type="submission" date="2017-09" db="EMBL/GenBank/DDBJ databases">
        <title>Reassesment of A. cryaerophilus.</title>
        <authorList>
            <person name="Perez-Cataluna A."/>
            <person name="Collado L."/>
            <person name="Salgado O."/>
            <person name="Lefinanco V."/>
            <person name="Figueras M.J."/>
        </authorList>
    </citation>
    <scope>NUCLEOTIDE SEQUENCE [LARGE SCALE GENOMIC DNA]</scope>
    <source>
        <strain evidence="9 10">LMG 10210</strain>
    </source>
</reference>
<dbReference type="InterPro" id="IPR036890">
    <property type="entry name" value="HATPase_C_sf"/>
</dbReference>
<dbReference type="GO" id="GO:0005886">
    <property type="term" value="C:plasma membrane"/>
    <property type="evidence" value="ECO:0007669"/>
    <property type="project" value="TreeGrafter"/>
</dbReference>
<keyword evidence="4" id="KW-0808">Transferase</keyword>
<comment type="caution">
    <text evidence="9">The sequence shown here is derived from an EMBL/GenBank/DDBJ whole genome shotgun (WGS) entry which is preliminary data.</text>
</comment>
<feature type="transmembrane region" description="Helical" evidence="7">
    <location>
        <begin position="20"/>
        <end position="44"/>
    </location>
</feature>
<dbReference type="InterPro" id="IPR036097">
    <property type="entry name" value="HisK_dim/P_sf"/>
</dbReference>
<evidence type="ECO:0000256" key="5">
    <source>
        <dbReference type="ARBA" id="ARBA00022777"/>
    </source>
</evidence>
<keyword evidence="7" id="KW-1133">Transmembrane helix</keyword>
<keyword evidence="6" id="KW-0902">Two-component regulatory system</keyword>
<keyword evidence="7" id="KW-0812">Transmembrane</keyword>
<dbReference type="AlphaFoldDB" id="A0A2S9T4K7"/>
<dbReference type="InterPro" id="IPR003594">
    <property type="entry name" value="HATPase_dom"/>
</dbReference>
<name>A0A2S9T4K7_9BACT</name>
<keyword evidence="3" id="KW-0597">Phosphoprotein</keyword>
<dbReference type="GO" id="GO:0000155">
    <property type="term" value="F:phosphorelay sensor kinase activity"/>
    <property type="evidence" value="ECO:0007669"/>
    <property type="project" value="InterPro"/>
</dbReference>
<dbReference type="PROSITE" id="PS50109">
    <property type="entry name" value="HIS_KIN"/>
    <property type="match status" value="1"/>
</dbReference>
<organism evidence="9 10">
    <name type="scientific">Aliarcobacter cryaerophilus</name>
    <dbReference type="NCBI Taxonomy" id="28198"/>
    <lineage>
        <taxon>Bacteria</taxon>
        <taxon>Pseudomonadati</taxon>
        <taxon>Campylobacterota</taxon>
        <taxon>Epsilonproteobacteria</taxon>
        <taxon>Campylobacterales</taxon>
        <taxon>Arcobacteraceae</taxon>
        <taxon>Aliarcobacter</taxon>
    </lineage>
</organism>
<dbReference type="CDD" id="cd00082">
    <property type="entry name" value="HisKA"/>
    <property type="match status" value="1"/>
</dbReference>
<dbReference type="SMART" id="SM00387">
    <property type="entry name" value="HATPase_c"/>
    <property type="match status" value="1"/>
</dbReference>
<evidence type="ECO:0000256" key="7">
    <source>
        <dbReference type="SAM" id="Phobius"/>
    </source>
</evidence>
<dbReference type="GO" id="GO:0016036">
    <property type="term" value="P:cellular response to phosphate starvation"/>
    <property type="evidence" value="ECO:0007669"/>
    <property type="project" value="TreeGrafter"/>
</dbReference>
<evidence type="ECO:0000256" key="4">
    <source>
        <dbReference type="ARBA" id="ARBA00022679"/>
    </source>
</evidence>
<feature type="transmembrane region" description="Helical" evidence="7">
    <location>
        <begin position="156"/>
        <end position="178"/>
    </location>
</feature>
<dbReference type="GO" id="GO:0004721">
    <property type="term" value="F:phosphoprotein phosphatase activity"/>
    <property type="evidence" value="ECO:0007669"/>
    <property type="project" value="TreeGrafter"/>
</dbReference>
<dbReference type="SMART" id="SM00388">
    <property type="entry name" value="HisKA"/>
    <property type="match status" value="1"/>
</dbReference>
<dbReference type="Gene3D" id="1.10.287.130">
    <property type="match status" value="1"/>
</dbReference>
<dbReference type="InterPro" id="IPR003661">
    <property type="entry name" value="HisK_dim/P_dom"/>
</dbReference>
<evidence type="ECO:0000256" key="1">
    <source>
        <dbReference type="ARBA" id="ARBA00000085"/>
    </source>
</evidence>
<evidence type="ECO:0000313" key="9">
    <source>
        <dbReference type="EMBL" id="PRM93775.1"/>
    </source>
</evidence>
<dbReference type="SUPFAM" id="SSF55874">
    <property type="entry name" value="ATPase domain of HSP90 chaperone/DNA topoisomerase II/histidine kinase"/>
    <property type="match status" value="1"/>
</dbReference>
<gene>
    <name evidence="9" type="ORF">CJ673_08860</name>
</gene>
<accession>A0A2S9T4K7</accession>
<evidence type="ECO:0000256" key="3">
    <source>
        <dbReference type="ARBA" id="ARBA00022553"/>
    </source>
</evidence>
<dbReference type="PANTHER" id="PTHR45453:SF1">
    <property type="entry name" value="PHOSPHATE REGULON SENSOR PROTEIN PHOR"/>
    <property type="match status" value="1"/>
</dbReference>
<dbReference type="Proteomes" id="UP000238281">
    <property type="component" value="Unassembled WGS sequence"/>
</dbReference>
<dbReference type="EMBL" id="NXGE01000006">
    <property type="protein sequence ID" value="PRM93775.1"/>
    <property type="molecule type" value="Genomic_DNA"/>
</dbReference>
<dbReference type="STRING" id="28198.GCA_001572855_01884"/>
<comment type="catalytic activity">
    <reaction evidence="1">
        <text>ATP + protein L-histidine = ADP + protein N-phospho-L-histidine.</text>
        <dbReference type="EC" id="2.7.13.3"/>
    </reaction>
</comment>
<dbReference type="Gene3D" id="3.30.565.10">
    <property type="entry name" value="Histidine kinase-like ATPase, C-terminal domain"/>
    <property type="match status" value="1"/>
</dbReference>
<proteinExistence type="predicted"/>
<evidence type="ECO:0000256" key="2">
    <source>
        <dbReference type="ARBA" id="ARBA00012438"/>
    </source>
</evidence>
<dbReference type="InterPro" id="IPR050351">
    <property type="entry name" value="BphY/WalK/GraS-like"/>
</dbReference>
<evidence type="ECO:0000259" key="8">
    <source>
        <dbReference type="PROSITE" id="PS50109"/>
    </source>
</evidence>
<keyword evidence="5 9" id="KW-0418">Kinase</keyword>
<dbReference type="SUPFAM" id="SSF47384">
    <property type="entry name" value="Homodimeric domain of signal transducing histidine kinase"/>
    <property type="match status" value="1"/>
</dbReference>
<sequence length="397" mass="46236">MLVLKSSGIDLSKSETRTIIGFSLIYSILVLVILGVITFLYYQFKKDLMIQDKRQTLQNYSNTHIANLKELHINIDKSDIYPRDERFNSAIYDSSKKKIFSTLLMNDVKLDEVIYLKDGYIHLIKEPESYYLGSKYIIVEIEDDNIWFANIKYKMLFWFLFSFILLLFVGYFIAKLFLKPMRESIQMLDRFIKDTTHELNTPIAAILSNIQMINKDNIDEKLAKKINRIEIGAKTISNIYEDLTFVSLNNQIISNNEKLYFSQILNQRVDFFKSIASSKKIEFILDIKDDIFIVCDVKKLSKLIDNILSNAIKYNKFQGFIKVTLKDKILIIEDSGKGMSKDNLSNLFTRYKRFDKSVGGFGIGLNIVSLIANEYDFEIDVISKIDVGTRIKIKWQD</sequence>
<evidence type="ECO:0000256" key="6">
    <source>
        <dbReference type="ARBA" id="ARBA00023012"/>
    </source>
</evidence>
<dbReference type="EC" id="2.7.13.3" evidence="2"/>
<dbReference type="Pfam" id="PF02518">
    <property type="entry name" value="HATPase_c"/>
    <property type="match status" value="1"/>
</dbReference>
<protein>
    <recommendedName>
        <fullName evidence="2">histidine kinase</fullName>
        <ecNumber evidence="2">2.7.13.3</ecNumber>
    </recommendedName>
</protein>
<evidence type="ECO:0000313" key="10">
    <source>
        <dbReference type="Proteomes" id="UP000238281"/>
    </source>
</evidence>
<dbReference type="InterPro" id="IPR005467">
    <property type="entry name" value="His_kinase_dom"/>
</dbReference>
<feature type="domain" description="Histidine kinase" evidence="8">
    <location>
        <begin position="194"/>
        <end position="397"/>
    </location>
</feature>
<dbReference type="Pfam" id="PF00512">
    <property type="entry name" value="HisKA"/>
    <property type="match status" value="1"/>
</dbReference>
<dbReference type="PANTHER" id="PTHR45453">
    <property type="entry name" value="PHOSPHATE REGULON SENSOR PROTEIN PHOR"/>
    <property type="match status" value="1"/>
</dbReference>
<keyword evidence="7" id="KW-0472">Membrane</keyword>